<evidence type="ECO:0000313" key="2">
    <source>
        <dbReference type="Proteomes" id="UP000003163"/>
    </source>
</evidence>
<dbReference type="HOGENOM" id="CLU_1258767_0_0_1"/>
<reference evidence="2" key="2">
    <citation type="submission" date="2015-07" db="EMBL/GenBank/DDBJ databases">
        <title>Contrasting host-pathogen interactions and genome evolution in two generalist and specialist microsporidian pathogens of mosquitoes.</title>
        <authorList>
            <consortium name="The Broad Institute Genomics Platform"/>
            <consortium name="The Broad Institute Genome Sequencing Center for Infectious Disease"/>
            <person name="Cuomo C.A."/>
            <person name="Sanscrainte N.D."/>
            <person name="Goldberg J.M."/>
            <person name="Heiman D."/>
            <person name="Young S."/>
            <person name="Zeng Q."/>
            <person name="Becnel J.J."/>
            <person name="Birren B.W."/>
        </authorList>
    </citation>
    <scope>NUCLEOTIDE SEQUENCE [LARGE SCALE GENOMIC DNA]</scope>
    <source>
        <strain evidence="2">USNM 41457</strain>
    </source>
</reference>
<keyword evidence="2" id="KW-1185">Reference proteome</keyword>
<reference evidence="1 2" key="1">
    <citation type="submission" date="2011-08" db="EMBL/GenBank/DDBJ databases">
        <authorList>
            <person name="Liu Z.J."/>
            <person name="Shi F.L."/>
            <person name="Lu J.Q."/>
            <person name="Li M."/>
            <person name="Wang Z.L."/>
        </authorList>
    </citation>
    <scope>NUCLEOTIDE SEQUENCE [LARGE SCALE GENOMIC DNA]</scope>
    <source>
        <strain evidence="1 2">USNM 41457</strain>
    </source>
</reference>
<evidence type="ECO:0000313" key="1">
    <source>
        <dbReference type="EMBL" id="EJW04365.1"/>
    </source>
</evidence>
<protein>
    <submittedName>
        <fullName evidence="1">Uncharacterized protein</fullName>
    </submittedName>
</protein>
<dbReference type="VEuPathDB" id="MicrosporidiaDB:EDEG_04243"/>
<organism evidence="1 2">
    <name type="scientific">Edhazardia aedis (strain USNM 41457)</name>
    <name type="common">Microsporidian parasite</name>
    <dbReference type="NCBI Taxonomy" id="1003232"/>
    <lineage>
        <taxon>Eukaryota</taxon>
        <taxon>Fungi</taxon>
        <taxon>Fungi incertae sedis</taxon>
        <taxon>Microsporidia</taxon>
        <taxon>Edhazardia</taxon>
    </lineage>
</organism>
<dbReference type="InParanoid" id="J9DP90"/>
<comment type="caution">
    <text evidence="1">The sequence shown here is derived from an EMBL/GenBank/DDBJ whole genome shotgun (WGS) entry which is preliminary data.</text>
</comment>
<sequence>ISNAIAKNNAKRPAKYDKQTKNILNDALADNEIITFEFVIPNTAVKVRKQLQIFNEQVENVFDWIKEFRLIATNSNWDSETSLNVLKNILEPNIGKHVCNESDTEKIFEIMVSQKYPASDAHFYRERVRKLKQIDFCFIKDYVTAIYENIRRYNSCLSLKNTDILRQEQEVFFNGLDDLCRIRFAAEGITDMHTIIKRIEEVEQLLVEYSYNTECPTERN</sequence>
<feature type="non-terminal residue" evidence="1">
    <location>
        <position position="1"/>
    </location>
</feature>
<feature type="non-terminal residue" evidence="1">
    <location>
        <position position="220"/>
    </location>
</feature>
<accession>J9DP90</accession>
<dbReference type="AlphaFoldDB" id="J9DP90"/>
<dbReference type="EMBL" id="AFBI03001185">
    <property type="protein sequence ID" value="EJW04365.1"/>
    <property type="molecule type" value="Genomic_DNA"/>
</dbReference>
<dbReference type="Proteomes" id="UP000003163">
    <property type="component" value="Unassembled WGS sequence"/>
</dbReference>
<name>J9DP90_EDHAE</name>
<dbReference type="OrthoDB" id="2196092at2759"/>
<proteinExistence type="predicted"/>
<gene>
    <name evidence="1" type="ORF">EDEG_04243</name>
</gene>